<evidence type="ECO:0000256" key="1">
    <source>
        <dbReference type="SAM" id="Coils"/>
    </source>
</evidence>
<name>A0A7S1KTB1_9EUKA</name>
<organism evidence="3">
    <name type="scientific">Percolomonas cosmopolitus</name>
    <dbReference type="NCBI Taxonomy" id="63605"/>
    <lineage>
        <taxon>Eukaryota</taxon>
        <taxon>Discoba</taxon>
        <taxon>Heterolobosea</taxon>
        <taxon>Tetramitia</taxon>
        <taxon>Eutetramitia</taxon>
        <taxon>Percolomonadidae</taxon>
        <taxon>Percolomonas</taxon>
    </lineage>
</organism>
<evidence type="ECO:0000256" key="2">
    <source>
        <dbReference type="SAM" id="MobiDB-lite"/>
    </source>
</evidence>
<sequence length="573" mass="63838">MVKSPSLRKMHAKNASPLQNPLSAPPVFHEAASYAQFQSLILPQQEVHQVALPPLTDDQTLINQCTIEILPQSPTKLMPPPMRPRSSSAVSPALRIQSLQELDSVVDRCSLRDGDKLLWLSEECRFVLGVLRVEHEPNTHSVCRLMRFEHQWLQQLGERSSTGPSHSQNDVAPWSCTSSTQPQRKVVSLFGATQQSFSYYTMIRVRMHKSECFDLSQKLPESAEIGDVWPRVQYHQQGANPNLHESIHPLPPSPRTFEQYFSLGNDYVCFLCNIDELRRPRLSGAEEDGDGFLIDSEFLEYNTILIAEERDKRRQQLSNEAQSLLQAEENQNANASIRHASNCGGVPHRVFHNETIPRPDLTISNSPPAAAAHNTNPSPQNQSNASSSKPDSSSFSHPGATYSAHTLSLTIDDSLLVPISSNLPPATVTLQTSPPKSQHVDAQSVRYGGESISNTMVVTVGVMTDQQQGEEDLQHEATSCHSVPPTEKEVASSPWDSLLKKYSSSVLSVDSLQQQQRREGSNSYLSYMERLYPDIVRKMKAEEEVGAGIVAELDVSKEEVEMERKETSEDDVL</sequence>
<feature type="region of interest" description="Disordered" evidence="2">
    <location>
        <begin position="157"/>
        <end position="178"/>
    </location>
</feature>
<feature type="compositionally biased region" description="Low complexity" evidence="2">
    <location>
        <begin position="374"/>
        <end position="396"/>
    </location>
</feature>
<gene>
    <name evidence="3" type="ORF">PCOS0759_LOCUS8489</name>
</gene>
<reference evidence="3" key="1">
    <citation type="submission" date="2021-01" db="EMBL/GenBank/DDBJ databases">
        <authorList>
            <person name="Corre E."/>
            <person name="Pelletier E."/>
            <person name="Niang G."/>
            <person name="Scheremetjew M."/>
            <person name="Finn R."/>
            <person name="Kale V."/>
            <person name="Holt S."/>
            <person name="Cochrane G."/>
            <person name="Meng A."/>
            <person name="Brown T."/>
            <person name="Cohen L."/>
        </authorList>
    </citation>
    <scope>NUCLEOTIDE SEQUENCE</scope>
    <source>
        <strain evidence="3">WS</strain>
    </source>
</reference>
<evidence type="ECO:0000313" key="3">
    <source>
        <dbReference type="EMBL" id="CAD9085235.1"/>
    </source>
</evidence>
<feature type="region of interest" description="Disordered" evidence="2">
    <location>
        <begin position="1"/>
        <end position="21"/>
    </location>
</feature>
<protein>
    <submittedName>
        <fullName evidence="3">Uncharacterized protein</fullName>
    </submittedName>
</protein>
<proteinExistence type="predicted"/>
<feature type="compositionally biased region" description="Basic residues" evidence="2">
    <location>
        <begin position="1"/>
        <end position="12"/>
    </location>
</feature>
<dbReference type="EMBL" id="HBGD01010335">
    <property type="protein sequence ID" value="CAD9085235.1"/>
    <property type="molecule type" value="Transcribed_RNA"/>
</dbReference>
<feature type="region of interest" description="Disordered" evidence="2">
    <location>
        <begin position="357"/>
        <end position="399"/>
    </location>
</feature>
<keyword evidence="1" id="KW-0175">Coiled coil</keyword>
<accession>A0A7S1KTB1</accession>
<feature type="coiled-coil region" evidence="1">
    <location>
        <begin position="307"/>
        <end position="338"/>
    </location>
</feature>
<dbReference type="AlphaFoldDB" id="A0A7S1KTB1"/>